<proteinExistence type="predicted"/>
<feature type="chain" id="PRO_5045966479" evidence="1">
    <location>
        <begin position="27"/>
        <end position="156"/>
    </location>
</feature>
<sequence>MSKISFAAALVAALGFSVLTATEASAGNPLQFGHIQYNSPGTDNTKNLNGEYVVIKNTGSYAINLKGMRVADAVGHTYVFPSFVVASKRAVTLHTGKGTNRPGHLYWNSGWHIWNNAKPGDVARLKYPSPSKAISDTCSWPGDNSKQQPGYVVCKP</sequence>
<dbReference type="Proteomes" id="UP001595699">
    <property type="component" value="Unassembled WGS sequence"/>
</dbReference>
<dbReference type="PROSITE" id="PS51841">
    <property type="entry name" value="LTD"/>
    <property type="match status" value="1"/>
</dbReference>
<dbReference type="Gene3D" id="2.60.40.1260">
    <property type="entry name" value="Lamin Tail domain"/>
    <property type="match status" value="1"/>
</dbReference>
<evidence type="ECO:0000259" key="2">
    <source>
        <dbReference type="PROSITE" id="PS51841"/>
    </source>
</evidence>
<reference evidence="4" key="1">
    <citation type="journal article" date="2019" name="Int. J. Syst. Evol. Microbiol.">
        <title>The Global Catalogue of Microorganisms (GCM) 10K type strain sequencing project: providing services to taxonomists for standard genome sequencing and annotation.</title>
        <authorList>
            <consortium name="The Broad Institute Genomics Platform"/>
            <consortium name="The Broad Institute Genome Sequencing Center for Infectious Disease"/>
            <person name="Wu L."/>
            <person name="Ma J."/>
        </authorList>
    </citation>
    <scope>NUCLEOTIDE SEQUENCE [LARGE SCALE GENOMIC DNA]</scope>
    <source>
        <strain evidence="4">CGMCC 4.7241</strain>
    </source>
</reference>
<evidence type="ECO:0000313" key="3">
    <source>
        <dbReference type="EMBL" id="MFC3762678.1"/>
    </source>
</evidence>
<keyword evidence="1" id="KW-0732">Signal</keyword>
<protein>
    <submittedName>
        <fullName evidence="3">Lamin tail domain-containing protein</fullName>
    </submittedName>
</protein>
<dbReference type="Pfam" id="PF00932">
    <property type="entry name" value="LTD"/>
    <property type="match status" value="1"/>
</dbReference>
<dbReference type="InterPro" id="IPR036415">
    <property type="entry name" value="Lamin_tail_dom_sf"/>
</dbReference>
<name>A0ABV7YCY9_9ACTN</name>
<organism evidence="3 4">
    <name type="scientific">Tenggerimyces flavus</name>
    <dbReference type="NCBI Taxonomy" id="1708749"/>
    <lineage>
        <taxon>Bacteria</taxon>
        <taxon>Bacillati</taxon>
        <taxon>Actinomycetota</taxon>
        <taxon>Actinomycetes</taxon>
        <taxon>Propionibacteriales</taxon>
        <taxon>Nocardioidaceae</taxon>
        <taxon>Tenggerimyces</taxon>
    </lineage>
</organism>
<dbReference type="EMBL" id="JBHRZH010000015">
    <property type="protein sequence ID" value="MFC3762678.1"/>
    <property type="molecule type" value="Genomic_DNA"/>
</dbReference>
<dbReference type="RefSeq" id="WP_205118952.1">
    <property type="nucleotide sequence ID" value="NZ_JAFBCM010000001.1"/>
</dbReference>
<feature type="signal peptide" evidence="1">
    <location>
        <begin position="1"/>
        <end position="26"/>
    </location>
</feature>
<gene>
    <name evidence="3" type="ORF">ACFOUW_17680</name>
</gene>
<keyword evidence="4" id="KW-1185">Reference proteome</keyword>
<evidence type="ECO:0000256" key="1">
    <source>
        <dbReference type="SAM" id="SignalP"/>
    </source>
</evidence>
<feature type="domain" description="LTD" evidence="2">
    <location>
        <begin position="17"/>
        <end position="129"/>
    </location>
</feature>
<evidence type="ECO:0000313" key="4">
    <source>
        <dbReference type="Proteomes" id="UP001595699"/>
    </source>
</evidence>
<comment type="caution">
    <text evidence="3">The sequence shown here is derived from an EMBL/GenBank/DDBJ whole genome shotgun (WGS) entry which is preliminary data.</text>
</comment>
<dbReference type="SUPFAM" id="SSF74853">
    <property type="entry name" value="Lamin A/C globular tail domain"/>
    <property type="match status" value="1"/>
</dbReference>
<accession>A0ABV7YCY9</accession>
<dbReference type="InterPro" id="IPR001322">
    <property type="entry name" value="Lamin_tail_dom"/>
</dbReference>